<protein>
    <recommendedName>
        <fullName evidence="8">V-type proton ATPase subunit a</fullName>
    </recommendedName>
</protein>
<comment type="caution">
    <text evidence="8">Lacks conserved residue(s) required for the propagation of feature annotation.</text>
</comment>
<evidence type="ECO:0000256" key="1">
    <source>
        <dbReference type="ARBA" id="ARBA00004141"/>
    </source>
</evidence>
<feature type="transmembrane region" description="Helical" evidence="8">
    <location>
        <begin position="542"/>
        <end position="564"/>
    </location>
</feature>
<evidence type="ECO:0000256" key="6">
    <source>
        <dbReference type="ARBA" id="ARBA00023065"/>
    </source>
</evidence>
<keyword evidence="3 8" id="KW-0813">Transport</keyword>
<dbReference type="Pfam" id="PF01496">
    <property type="entry name" value="V_ATPase_I"/>
    <property type="match status" value="3"/>
</dbReference>
<comment type="subcellular location">
    <subcellularLocation>
        <location evidence="1">Membrane</location>
        <topology evidence="1">Multi-pass membrane protein</topology>
    </subcellularLocation>
</comment>
<dbReference type="GO" id="GO:0016471">
    <property type="term" value="C:vacuolar proton-transporting V-type ATPase complex"/>
    <property type="evidence" value="ECO:0007669"/>
    <property type="project" value="TreeGrafter"/>
</dbReference>
<sequence>MSGSVFRSEPMCLCELLLEVDAAYFCVAELGELGLVQFQDLNKDVNAFSRRYAQEVAKCDQLEQKLNELESKVRAEGIRIPRTGPQAPAAPAPQELDAMVGIFDRLAAEQKTVEKNAATLKIQYIELHELLDVLSAAEVILPYEECDGRDYLVGQGSLSFLAGVLHTERSAAFERMIWRVCRGKAFVKTHNISADCPVMPSIEGVISQTHIHRQAVLKSAARTLRTWRLKVMKTKAIYHVLNGFRSNVASTALIAECWVPRDDVKVVQDVLRTGMEKSGSRVPPILNCICTNEPPPTYFKGHCITEAFQDMIDSFGTGSYRELNPSKKFFKNYMDIYCSVIPQLFFLCSLFGYLVFMIFKKWTVYSSENSACAPSILMMFIDMVLMKDGSRQEDCEEPYLFTGQLMMQHFLLFVALACIPWLLFMKAVLTLPKQVCKEELLIKARDDYKKTDVEAPKETKEQFADDDSMGVKVHEPDSDAVIEKFIEGMIHGIEFVLGTVSHIASYLRLWALSLAHAQLSEVLWKMVLSVGVRASFNSNNMFYSGALVAATFFLWAVFTLALLVCMEGLSAYLHTLRLHWVEFMSKFYEGQGHAFLPFCFNAMARLAVDG</sequence>
<feature type="transmembrane region" description="Helical" evidence="8">
    <location>
        <begin position="406"/>
        <end position="424"/>
    </location>
</feature>
<accession>A0A7R9BHP3</accession>
<dbReference type="GO" id="GO:0046961">
    <property type="term" value="F:proton-transporting ATPase activity, rotational mechanism"/>
    <property type="evidence" value="ECO:0007669"/>
    <property type="project" value="InterPro"/>
</dbReference>
<dbReference type="GO" id="GO:0051117">
    <property type="term" value="F:ATPase binding"/>
    <property type="evidence" value="ECO:0007669"/>
    <property type="project" value="TreeGrafter"/>
</dbReference>
<keyword evidence="6 8" id="KW-0406">Ion transport</keyword>
<evidence type="ECO:0000313" key="11">
    <source>
        <dbReference type="Proteomes" id="UP000678499"/>
    </source>
</evidence>
<keyword evidence="8" id="KW-0375">Hydrogen ion transport</keyword>
<evidence type="ECO:0000256" key="2">
    <source>
        <dbReference type="ARBA" id="ARBA00009904"/>
    </source>
</evidence>
<dbReference type="GO" id="GO:0005886">
    <property type="term" value="C:plasma membrane"/>
    <property type="evidence" value="ECO:0007669"/>
    <property type="project" value="TreeGrafter"/>
</dbReference>
<comment type="similarity">
    <text evidence="2 8">Belongs to the V-ATPase 116 kDa subunit family.</text>
</comment>
<evidence type="ECO:0000256" key="7">
    <source>
        <dbReference type="ARBA" id="ARBA00023136"/>
    </source>
</evidence>
<keyword evidence="7 8" id="KW-0472">Membrane</keyword>
<dbReference type="AlphaFoldDB" id="A0A7R9BHP3"/>
<evidence type="ECO:0000256" key="5">
    <source>
        <dbReference type="ARBA" id="ARBA00022989"/>
    </source>
</evidence>
<dbReference type="GO" id="GO:0007035">
    <property type="term" value="P:vacuolar acidification"/>
    <property type="evidence" value="ECO:0007669"/>
    <property type="project" value="TreeGrafter"/>
</dbReference>
<dbReference type="InterPro" id="IPR002490">
    <property type="entry name" value="V-ATPase_116kDa_su"/>
</dbReference>
<evidence type="ECO:0000313" key="10">
    <source>
        <dbReference type="EMBL" id="CAD7274131.1"/>
    </source>
</evidence>
<dbReference type="EMBL" id="CAJPEX010000209">
    <property type="protein sequence ID" value="CAG0914283.1"/>
    <property type="molecule type" value="Genomic_DNA"/>
</dbReference>
<evidence type="ECO:0000256" key="8">
    <source>
        <dbReference type="RuleBase" id="RU361189"/>
    </source>
</evidence>
<keyword evidence="4 8" id="KW-0812">Transmembrane</keyword>
<dbReference type="PANTHER" id="PTHR11629">
    <property type="entry name" value="VACUOLAR PROTON ATPASES"/>
    <property type="match status" value="1"/>
</dbReference>
<gene>
    <name evidence="10" type="ORF">NMOB1V02_LOCUS1984</name>
</gene>
<feature type="coiled-coil region" evidence="9">
    <location>
        <begin position="45"/>
        <end position="79"/>
    </location>
</feature>
<proteinExistence type="inferred from homology"/>
<name>A0A7R9BHP3_9CRUS</name>
<evidence type="ECO:0000256" key="3">
    <source>
        <dbReference type="ARBA" id="ARBA00022448"/>
    </source>
</evidence>
<dbReference type="GO" id="GO:0033179">
    <property type="term" value="C:proton-transporting V-type ATPase, V0 domain"/>
    <property type="evidence" value="ECO:0007669"/>
    <property type="project" value="InterPro"/>
</dbReference>
<comment type="function">
    <text evidence="8">Essential component of the vacuolar proton pump (V-ATPase), a multimeric enzyme that catalyzes the translocation of protons across the membranes. Required for assembly and activity of the V-ATPase.</text>
</comment>
<dbReference type="Proteomes" id="UP000678499">
    <property type="component" value="Unassembled WGS sequence"/>
</dbReference>
<evidence type="ECO:0000256" key="4">
    <source>
        <dbReference type="ARBA" id="ARBA00022692"/>
    </source>
</evidence>
<keyword evidence="9" id="KW-0175">Coiled coil</keyword>
<dbReference type="OrthoDB" id="10264220at2759"/>
<feature type="transmembrane region" description="Helical" evidence="8">
    <location>
        <begin position="340"/>
        <end position="359"/>
    </location>
</feature>
<organism evidence="10">
    <name type="scientific">Notodromas monacha</name>
    <dbReference type="NCBI Taxonomy" id="399045"/>
    <lineage>
        <taxon>Eukaryota</taxon>
        <taxon>Metazoa</taxon>
        <taxon>Ecdysozoa</taxon>
        <taxon>Arthropoda</taxon>
        <taxon>Crustacea</taxon>
        <taxon>Oligostraca</taxon>
        <taxon>Ostracoda</taxon>
        <taxon>Podocopa</taxon>
        <taxon>Podocopida</taxon>
        <taxon>Cypridocopina</taxon>
        <taxon>Cypridoidea</taxon>
        <taxon>Cyprididae</taxon>
        <taxon>Notodromas</taxon>
    </lineage>
</organism>
<evidence type="ECO:0000256" key="9">
    <source>
        <dbReference type="SAM" id="Coils"/>
    </source>
</evidence>
<dbReference type="EMBL" id="OA882246">
    <property type="protein sequence ID" value="CAD7274131.1"/>
    <property type="molecule type" value="Genomic_DNA"/>
</dbReference>
<keyword evidence="11" id="KW-1185">Reference proteome</keyword>
<reference evidence="10" key="1">
    <citation type="submission" date="2020-11" db="EMBL/GenBank/DDBJ databases">
        <authorList>
            <person name="Tran Van P."/>
        </authorList>
    </citation>
    <scope>NUCLEOTIDE SEQUENCE</scope>
</reference>
<dbReference type="PANTHER" id="PTHR11629:SF61">
    <property type="entry name" value="V-TYPE PROTON ATPASE SUBUNIT A"/>
    <property type="match status" value="1"/>
</dbReference>
<keyword evidence="5 8" id="KW-1133">Transmembrane helix</keyword>